<feature type="transmembrane region" description="Helical" evidence="1">
    <location>
        <begin position="21"/>
        <end position="45"/>
    </location>
</feature>
<evidence type="ECO:0000256" key="1">
    <source>
        <dbReference type="SAM" id="Phobius"/>
    </source>
</evidence>
<proteinExistence type="predicted"/>
<accession>A0A6N7XEW1</accession>
<keyword evidence="1" id="KW-0812">Transmembrane</keyword>
<dbReference type="RefSeq" id="WP_154537126.1">
    <property type="nucleotide sequence ID" value="NZ_VUNE01000001.1"/>
</dbReference>
<keyword evidence="1" id="KW-1133">Transmembrane helix</keyword>
<evidence type="ECO:0008006" key="4">
    <source>
        <dbReference type="Google" id="ProtNLM"/>
    </source>
</evidence>
<reference evidence="2 3" key="1">
    <citation type="submission" date="2019-08" db="EMBL/GenBank/DDBJ databases">
        <title>In-depth cultivation of the pig gut microbiome towards novel bacterial diversity and tailored functional studies.</title>
        <authorList>
            <person name="Wylensek D."/>
            <person name="Hitch T.C.A."/>
            <person name="Clavel T."/>
        </authorList>
    </citation>
    <scope>NUCLEOTIDE SEQUENCE [LARGE SCALE GENOMIC DNA]</scope>
    <source>
        <strain evidence="2 3">WCA-SAB-591-4A-A</strain>
    </source>
</reference>
<name>A0A6N7XEW1_9FIRM</name>
<keyword evidence="1" id="KW-0472">Membrane</keyword>
<keyword evidence="3" id="KW-1185">Reference proteome</keyword>
<gene>
    <name evidence="2" type="ORF">FYJ71_01965</name>
</gene>
<protein>
    <recommendedName>
        <fullName evidence="4">Prepilin-type N-terminal cleavage/methylation domain-containing protein</fullName>
    </recommendedName>
</protein>
<organism evidence="2 3">
    <name type="scientific">Peptostreptococcus porci</name>
    <dbReference type="NCBI Taxonomy" id="2652282"/>
    <lineage>
        <taxon>Bacteria</taxon>
        <taxon>Bacillati</taxon>
        <taxon>Bacillota</taxon>
        <taxon>Clostridia</taxon>
        <taxon>Peptostreptococcales</taxon>
        <taxon>Peptostreptococcaceae</taxon>
        <taxon>Peptostreptococcus</taxon>
    </lineage>
</organism>
<dbReference type="EMBL" id="VUNE01000001">
    <property type="protein sequence ID" value="MST61739.1"/>
    <property type="molecule type" value="Genomic_DNA"/>
</dbReference>
<dbReference type="Proteomes" id="UP000440713">
    <property type="component" value="Unassembled WGS sequence"/>
</dbReference>
<dbReference type="AlphaFoldDB" id="A0A6N7XEW1"/>
<sequence length="173" mass="20118">MKKILDDNIKKDIGENIKRKGFGTLEIIVAVSLIAIIFSIAYLGINFDSKEFQTAVFETKSDLREYLIKSSDEYYKYSILLMRNGYEIYQKNKLVREKKFPLNIYILSGERSINYNSTSRFGAPDRGFTIYVFDEKNKKLERITMMLGSGRVVSYEEDYLEKKAVIDGLISRL</sequence>
<evidence type="ECO:0000313" key="2">
    <source>
        <dbReference type="EMBL" id="MST61739.1"/>
    </source>
</evidence>
<comment type="caution">
    <text evidence="2">The sequence shown here is derived from an EMBL/GenBank/DDBJ whole genome shotgun (WGS) entry which is preliminary data.</text>
</comment>
<evidence type="ECO:0000313" key="3">
    <source>
        <dbReference type="Proteomes" id="UP000440713"/>
    </source>
</evidence>